<evidence type="ECO:0000313" key="3">
    <source>
        <dbReference type="Proteomes" id="UP000285190"/>
    </source>
</evidence>
<dbReference type="SMART" id="SM01043">
    <property type="entry name" value="BTAD"/>
    <property type="match status" value="1"/>
</dbReference>
<comment type="caution">
    <text evidence="2">The sequence shown here is derived from an EMBL/GenBank/DDBJ whole genome shotgun (WGS) entry which is preliminary data.</text>
</comment>
<dbReference type="InterPro" id="IPR051677">
    <property type="entry name" value="AfsR-DnrI-RedD_regulator"/>
</dbReference>
<dbReference type="AlphaFoldDB" id="A0A418WUZ5"/>
<evidence type="ECO:0000313" key="2">
    <source>
        <dbReference type="EMBL" id="RJF96534.1"/>
    </source>
</evidence>
<dbReference type="InterPro" id="IPR027417">
    <property type="entry name" value="P-loop_NTPase"/>
</dbReference>
<keyword evidence="3" id="KW-1185">Reference proteome</keyword>
<dbReference type="InterPro" id="IPR011990">
    <property type="entry name" value="TPR-like_helical_dom_sf"/>
</dbReference>
<organism evidence="2 3">
    <name type="scientific">Noviherbaspirillum cavernae</name>
    <dbReference type="NCBI Taxonomy" id="2320862"/>
    <lineage>
        <taxon>Bacteria</taxon>
        <taxon>Pseudomonadati</taxon>
        <taxon>Pseudomonadota</taxon>
        <taxon>Betaproteobacteria</taxon>
        <taxon>Burkholderiales</taxon>
        <taxon>Oxalobacteraceae</taxon>
        <taxon>Noviherbaspirillum</taxon>
    </lineage>
</organism>
<dbReference type="PANTHER" id="PTHR35807">
    <property type="entry name" value="TRANSCRIPTIONAL REGULATOR REDD-RELATED"/>
    <property type="match status" value="1"/>
</dbReference>
<evidence type="ECO:0000259" key="1">
    <source>
        <dbReference type="SMART" id="SM01043"/>
    </source>
</evidence>
<proteinExistence type="predicted"/>
<dbReference type="Gene3D" id="1.10.10.10">
    <property type="entry name" value="Winged helix-like DNA-binding domain superfamily/Winged helix DNA-binding domain"/>
    <property type="match status" value="1"/>
</dbReference>
<dbReference type="Pfam" id="PF03704">
    <property type="entry name" value="BTAD"/>
    <property type="match status" value="1"/>
</dbReference>
<dbReference type="Proteomes" id="UP000285190">
    <property type="component" value="Unassembled WGS sequence"/>
</dbReference>
<dbReference type="RefSeq" id="WP_119742511.1">
    <property type="nucleotide sequence ID" value="NZ_QYUN01000003.1"/>
</dbReference>
<dbReference type="Gene3D" id="1.25.40.10">
    <property type="entry name" value="Tetratricopeptide repeat domain"/>
    <property type="match status" value="1"/>
</dbReference>
<dbReference type="InterPro" id="IPR005158">
    <property type="entry name" value="BTAD"/>
</dbReference>
<dbReference type="OrthoDB" id="134985at2"/>
<reference evidence="2 3" key="1">
    <citation type="submission" date="2018-09" db="EMBL/GenBank/DDBJ databases">
        <authorList>
            <person name="Zhu H."/>
        </authorList>
    </citation>
    <scope>NUCLEOTIDE SEQUENCE [LARGE SCALE GENOMIC DNA]</scope>
    <source>
        <strain evidence="2 3">K2R10-39</strain>
    </source>
</reference>
<feature type="domain" description="Bacterial transcriptional activator" evidence="1">
    <location>
        <begin position="913"/>
        <end position="1056"/>
    </location>
</feature>
<accession>A0A418WUZ5</accession>
<dbReference type="Pfam" id="PF25873">
    <property type="entry name" value="WHD_MalT"/>
    <property type="match status" value="1"/>
</dbReference>
<dbReference type="InterPro" id="IPR036388">
    <property type="entry name" value="WH-like_DNA-bd_sf"/>
</dbReference>
<dbReference type="SUPFAM" id="SSF52540">
    <property type="entry name" value="P-loop containing nucleoside triphosphate hydrolases"/>
    <property type="match status" value="1"/>
</dbReference>
<sequence length="1059" mass="117359">MLPDRSPTYAKLSPPRVHEAVPRTRLFARLDALCKTHAVIWLAAPPGAGKTTLAASYLAAAQVPSVWCQIDQGDADPASFFFFLSEAVRGAGPALPWLAPELEGNVVRIARLFFRDFYARLPRGAVVVFDNIQEFDWSNSGELMEIAFSEIPYGVTVLALSRDAPPARLARLEVHGLLVTLDWNELRLNADEARALMQLDDIDCPHRQVWLDKIDGWAAGIVMLREHLAEHLGQTDVPLLEGREAVFRYFAGEILERMPSAWQHSLLLLSSLPGISPSDAQLLTGDSAASGILSQLFQHRLFVDRRGPAPYTYHFHALFREFLQYEARQRLDADERAALLERAATIADTQGRTDEAARLYHEARAWPQLARLLLHRASDMLTTGRGQTWREWLHWLPPAMVEAEPWLRHWQGASLNHVDPALGRQFLVQAEQAFHAGGDVRARLLTVAAIIDSYTYEWAGFSALREWAEVMLDGLAQLDPATLDPLTDLRIHSRLTLALFFTAPDSPALARSAERALKAISLVDDRTEQLAAGTFLLDYFSTTDIVAARELTASLDRHADDPAIGPFHRIWWYRSASFRHQLDSNYPAAETMVANARRLATEFGLDHLLIHFNLRAAIGLLGAGDLAATAALLGDLRRSLPSARKLDLVYLRSIEACYLAQCGDIRAALPLAQTALDLATDAAVSPTTRCQLHVSLACCHVQAGDYAAAEQQCAEAVADMHGYNKDYARNAQLFVRACASLFRNDEAQAAEILRQLFAELRRPDATLSVTFASYPHLARSLFALALREGIEVDYVRGLIARQKLAAPDRVTPDWPWPVVVRCLGKFELSLAGGGVAASGKAQQRPLMLLKALLASGDAGQLQQSLAVRLWPDASDPKAALNINVHRLRKLLDNDEAVVVAAGKIMLAETRVWSDVAALIEICEQCGRLDDGTSGHVVNRLASMLLNLYRGPFCDGEEDSWLLPARERLRGRFLAAVEQLGQRLEQAREWALAHRLYLRAQEAEPLAETVYRGLMRCAHAQNDPAAAFSTYRRCRDTLSIVLGRKPSAETEHLAAVLDLK</sequence>
<gene>
    <name evidence="2" type="ORF">D3870_18990</name>
</gene>
<name>A0A418WUZ5_9BURK</name>
<dbReference type="InterPro" id="IPR059106">
    <property type="entry name" value="WHD_MalT"/>
</dbReference>
<dbReference type="EMBL" id="QYUN01000003">
    <property type="protein sequence ID" value="RJF96534.1"/>
    <property type="molecule type" value="Genomic_DNA"/>
</dbReference>
<dbReference type="SUPFAM" id="SSF48452">
    <property type="entry name" value="TPR-like"/>
    <property type="match status" value="2"/>
</dbReference>
<protein>
    <recommendedName>
        <fullName evidence="1">Bacterial transcriptional activator domain-containing protein</fullName>
    </recommendedName>
</protein>